<dbReference type="NCBIfam" id="TIGR02401">
    <property type="entry name" value="trehalose_TreY"/>
    <property type="match status" value="1"/>
</dbReference>
<dbReference type="InterPro" id="IPR017853">
    <property type="entry name" value="GH"/>
</dbReference>
<accession>A0A1I1ZHJ5</accession>
<dbReference type="InterPro" id="IPR006047">
    <property type="entry name" value="GH13_cat_dom"/>
</dbReference>
<gene>
    <name evidence="12" type="ORF">SAMN04489711_101123</name>
</gene>
<reference evidence="13" key="1">
    <citation type="submission" date="2016-10" db="EMBL/GenBank/DDBJ databases">
        <authorList>
            <person name="Varghese N."/>
            <person name="Submissions S."/>
        </authorList>
    </citation>
    <scope>NUCLEOTIDE SEQUENCE [LARGE SCALE GENOMIC DNA]</scope>
    <source>
        <strain evidence="13">DSM 27981</strain>
    </source>
</reference>
<evidence type="ECO:0000256" key="1">
    <source>
        <dbReference type="ARBA" id="ARBA00000439"/>
    </source>
</evidence>
<dbReference type="NCBIfam" id="TIGR00217">
    <property type="entry name" value="malQ"/>
    <property type="match status" value="1"/>
</dbReference>
<dbReference type="SMART" id="SM00642">
    <property type="entry name" value="Aamy"/>
    <property type="match status" value="1"/>
</dbReference>
<keyword evidence="7 10" id="KW-0119">Carbohydrate metabolism</keyword>
<comment type="similarity">
    <text evidence="2 10">Belongs to the disproportionating enzyme family.</text>
</comment>
<dbReference type="Proteomes" id="UP000199119">
    <property type="component" value="Unassembled WGS sequence"/>
</dbReference>
<dbReference type="InterPro" id="IPR012767">
    <property type="entry name" value="Trehalose_TreY"/>
</dbReference>
<evidence type="ECO:0000256" key="10">
    <source>
        <dbReference type="RuleBase" id="RU361207"/>
    </source>
</evidence>
<dbReference type="GO" id="GO:0005975">
    <property type="term" value="P:carbohydrate metabolic process"/>
    <property type="evidence" value="ECO:0007669"/>
    <property type="project" value="InterPro"/>
</dbReference>
<evidence type="ECO:0000256" key="6">
    <source>
        <dbReference type="ARBA" id="ARBA00022679"/>
    </source>
</evidence>
<dbReference type="OrthoDB" id="9761577at2"/>
<evidence type="ECO:0000313" key="12">
    <source>
        <dbReference type="EMBL" id="SFE30808.1"/>
    </source>
</evidence>
<evidence type="ECO:0000259" key="11">
    <source>
        <dbReference type="SMART" id="SM00642"/>
    </source>
</evidence>
<organism evidence="12 13">
    <name type="scientific">Paracidovorax wautersii</name>
    <dbReference type="NCBI Taxonomy" id="1177982"/>
    <lineage>
        <taxon>Bacteria</taxon>
        <taxon>Pseudomonadati</taxon>
        <taxon>Pseudomonadota</taxon>
        <taxon>Betaproteobacteria</taxon>
        <taxon>Burkholderiales</taxon>
        <taxon>Comamonadaceae</taxon>
        <taxon>Paracidovorax</taxon>
    </lineage>
</organism>
<dbReference type="SUPFAM" id="SSF51445">
    <property type="entry name" value="(Trans)glycosidases"/>
    <property type="match status" value="2"/>
</dbReference>
<dbReference type="Pfam" id="PF00128">
    <property type="entry name" value="Alpha-amylase"/>
    <property type="match status" value="1"/>
</dbReference>
<keyword evidence="5 10" id="KW-0328">Glycosyltransferase</keyword>
<dbReference type="STRING" id="1177982.SAMN04489711_101123"/>
<evidence type="ECO:0000256" key="2">
    <source>
        <dbReference type="ARBA" id="ARBA00005684"/>
    </source>
</evidence>
<evidence type="ECO:0000256" key="9">
    <source>
        <dbReference type="ARBA" id="ARBA00031501"/>
    </source>
</evidence>
<keyword evidence="6 10" id="KW-0808">Transferase</keyword>
<proteinExistence type="inferred from homology"/>
<name>A0A1I1ZHJ5_9BURK</name>
<dbReference type="Pfam" id="PF02446">
    <property type="entry name" value="Glyco_hydro_77"/>
    <property type="match status" value="1"/>
</dbReference>
<dbReference type="InterPro" id="IPR003385">
    <property type="entry name" value="Glyco_hydro_77"/>
</dbReference>
<dbReference type="GO" id="GO:0004134">
    <property type="term" value="F:4-alpha-glucanotransferase activity"/>
    <property type="evidence" value="ECO:0007669"/>
    <property type="project" value="UniProtKB-EC"/>
</dbReference>
<keyword evidence="13" id="KW-1185">Reference proteome</keyword>
<evidence type="ECO:0000313" key="13">
    <source>
        <dbReference type="Proteomes" id="UP000199119"/>
    </source>
</evidence>
<comment type="catalytic activity">
    <reaction evidence="1 10">
        <text>Transfers a segment of a (1-&gt;4)-alpha-D-glucan to a new position in an acceptor, which may be glucose or a (1-&gt;4)-alpha-D-glucan.</text>
        <dbReference type="EC" id="2.4.1.25"/>
    </reaction>
</comment>
<evidence type="ECO:0000256" key="5">
    <source>
        <dbReference type="ARBA" id="ARBA00022676"/>
    </source>
</evidence>
<dbReference type="PANTHER" id="PTHR32438:SF5">
    <property type="entry name" value="4-ALPHA-GLUCANOTRANSFERASE DPE1, CHLOROPLASTIC_AMYLOPLASTIC"/>
    <property type="match status" value="1"/>
</dbReference>
<evidence type="ECO:0000256" key="4">
    <source>
        <dbReference type="ARBA" id="ARBA00020295"/>
    </source>
</evidence>
<protein>
    <recommendedName>
        <fullName evidence="4 10">4-alpha-glucanotransferase</fullName>
        <ecNumber evidence="3 10">2.4.1.25</ecNumber>
    </recommendedName>
    <alternativeName>
        <fullName evidence="8 10">Amylomaltase</fullName>
    </alternativeName>
    <alternativeName>
        <fullName evidence="9 10">Disproportionating enzyme</fullName>
    </alternativeName>
</protein>
<feature type="domain" description="Glycosyl hydrolase family 13 catalytic" evidence="11">
    <location>
        <begin position="699"/>
        <end position="1213"/>
    </location>
</feature>
<dbReference type="PANTHER" id="PTHR32438">
    <property type="entry name" value="4-ALPHA-GLUCANOTRANSFERASE DPE1, CHLOROPLASTIC/AMYLOPLASTIC"/>
    <property type="match status" value="1"/>
</dbReference>
<evidence type="ECO:0000256" key="7">
    <source>
        <dbReference type="ARBA" id="ARBA00023277"/>
    </source>
</evidence>
<dbReference type="EC" id="2.4.1.25" evidence="3 10"/>
<evidence type="ECO:0000256" key="8">
    <source>
        <dbReference type="ARBA" id="ARBA00031423"/>
    </source>
</evidence>
<dbReference type="EMBL" id="FONX01000001">
    <property type="protein sequence ID" value="SFE30808.1"/>
    <property type="molecule type" value="Genomic_DNA"/>
</dbReference>
<sequence length="1667" mass="182597">MHLSTADLAQRAAQAGIATEYADFWGHHVQVDDSVLDQALTAMGEHTQPRHPEPVVVDQGNAATVGFPADCAWSLHADEDNTTHPIAQGYGHEAQLPADLPAGYYRLHAGGEPHRLVIVAPAQCWMAQALRSGERWWGVTAQMYSLRSATSWGIGDFTDLAALAGIAAAQGAAFIGLSPLHALRPDATHQASPYAPSSRLALNLLHIDVMAVPELAQCQPAQDLIQSAGFQQRLAEVQASDTVRYEEVAALKEAALAQLWAHFSAQELRQGTERGRAFEAFARQHVSTLGLHALYEAIQLHLRAQDAAIWGWPAWPEALKDPAGAGAHAFQAEHADAVAHRMWLQWIAHEQLAQASGRARALMPMGLYCDLAVGSSDGGSETWMNPGLYARGMNVGAPPDPLSLQGQDWGLPPVNPVALLDAELLPLRRLIGTAMRHCGALRLDHVMGLMRLYWQGAHGGTYVHYPLQAQLAVLRVESHRLRCMVIGEDLGNVAPAMRDAMAQHDVLSYRPLIFERLADGAFRPPEQWHRQALAVVTTHDLPTLTGFWAADDIAIQHRLGWLNEGDAHVQALVARAQGRTQLLAALDSAGLLPEGLTLDPHSAPTMTPALAAAVHALLATTPCQLVGVQLEDLTGQLHQPNVPGTMEDVHPNWRRRMGTPLEQLAADPFFVAITTAVRAQRARPALAAQPELPPLETADVPLATYRVQMHAGFTFQDATAIVPYLQALGISHLYTSPYLQAARGSTHGYDVVDPSRLNAEIGTEADHTALCAALSERGMGHVLDTVPNHMGIDDAANRWWQDVLEHGQASPHATRFDIEWNPPTPQTGHRVLLPVLGDHYGRVLEAGELQVRFEEAAGKLHLAYWERGIPLDPRCYGALLGQIPLPVPGPEIAASAVAELQSLIDAFAALPPQDTPDAGQRAARLRDAPLLQQRLARLAVANGWVAGWIGTCLGRINGTVGEPASFDVLDRVLGAQAYRLADWRVAGDDINYRRFFDVNSLAAIRMEDPEVFEAVHALPLRWAAEGKLTGLRIDHPDGLADPAEYFERLQRRHLALQQAAGVAQPRALYVLVEKIMADHEPLPADWRVHGGTGYRFSTLVTGLFIAAEAQADFDAHYAEFTGDTQAFDEAGYECKRLIIQSALACDLNWLVDTLSRITRADRAVCDFTRNQLRLALVEVAAFFPVYRTYIVPGKGPASEADRRHIAWAIAAARRRIGTSEGGVLAYLQSILLGEEGAGPELRAKFIRRWQQFTAPVMAKSIEDTLFYRYTRLVSLNDVGAEPRRFGLSVAAFHQANQQRARYLPHSMLGTSTHDSKRSEDVRARLNVLSEMPHAWKALVHDLEALGQRFGNTVDGIDAPSRHDLWSLCQAMVGIWPVQRTTAEQRKSLVERLQQYMVKAMREAKLATNWLFPNEAYEGAVTQYIEKTLSSERFVSTLEDFVQRVAPQGFRNSLCQLALKLTVPGVPDIYQGCEVWNFSLVDPDNRRPVQFGPLADSLASVQSMYAQGRFPTPAEWRQVLGDGAQMPDAAKQLVSWRLLQLRQRFPALFRDSTYLPLSIDGGDEAADARALAFARIREGEACVVVSSRLMAQQPPAEGTGSVAGATLDIAQAHPALAKPGRWLNWLTGETFGTDRPWPLSSLLGSCNDGTARLPWLPFAVLIPVQSDA</sequence>
<evidence type="ECO:0000256" key="3">
    <source>
        <dbReference type="ARBA" id="ARBA00012560"/>
    </source>
</evidence>
<dbReference type="RefSeq" id="WP_092936567.1">
    <property type="nucleotide sequence ID" value="NZ_FONX01000001.1"/>
</dbReference>
<dbReference type="Gene3D" id="3.20.20.80">
    <property type="entry name" value="Glycosidases"/>
    <property type="match status" value="5"/>
</dbReference>
<dbReference type="CDD" id="cd11336">
    <property type="entry name" value="AmyAc_MTSase"/>
    <property type="match status" value="1"/>
</dbReference>